<dbReference type="Gene3D" id="3.40.50.2000">
    <property type="entry name" value="Glycogen Phosphorylase B"/>
    <property type="match status" value="2"/>
</dbReference>
<dbReference type="Proteomes" id="UP000199529">
    <property type="component" value="Unassembled WGS sequence"/>
</dbReference>
<dbReference type="InterPro" id="IPR002213">
    <property type="entry name" value="UDP_glucos_trans"/>
</dbReference>
<accession>A0A1H2XKQ3</accession>
<dbReference type="PANTHER" id="PTHR48050:SF13">
    <property type="entry name" value="STEROL 3-BETA-GLUCOSYLTRANSFERASE UGT80A2"/>
    <property type="match status" value="1"/>
</dbReference>
<organism evidence="4 5">
    <name type="scientific">Saccharopolyspora shandongensis</name>
    <dbReference type="NCBI Taxonomy" id="418495"/>
    <lineage>
        <taxon>Bacteria</taxon>
        <taxon>Bacillati</taxon>
        <taxon>Actinomycetota</taxon>
        <taxon>Actinomycetes</taxon>
        <taxon>Pseudonocardiales</taxon>
        <taxon>Pseudonocardiaceae</taxon>
        <taxon>Saccharopolyspora</taxon>
    </lineage>
</organism>
<comment type="similarity">
    <text evidence="1">Belongs to the UDP-glycosyltransferase family.</text>
</comment>
<dbReference type="OrthoDB" id="6620093at2"/>
<dbReference type="GO" id="GO:0016758">
    <property type="term" value="F:hexosyltransferase activity"/>
    <property type="evidence" value="ECO:0007669"/>
    <property type="project" value="InterPro"/>
</dbReference>
<keyword evidence="2 4" id="KW-0808">Transferase</keyword>
<dbReference type="Pfam" id="PF00201">
    <property type="entry name" value="UDPGT"/>
    <property type="match status" value="1"/>
</dbReference>
<sequence>MKKHFAFISMPAAGHINPTLPLVTELLRRGHRVSYATGPNMIAAVESTGADVVELPTDVPELPPQSQSVPPPVARLMQFFIDDIENSFPPLREHFRADPPDAVCADIMSPIGRMLADDLGIPLIALVPSFAANEKFSLLDIVAKDNPAFSPEAFAEFGQRIQQIGAQFGVRAQLPFGAPPAALNLVFLPREFQLAADTFDERFHFIGPLLGDRHDQPWQPRDAGAPLLFISLGTAFNNRPEFYRMCFEAFADSPWQVAMSTGQHVDPAGLGEIPANFDVRASFPQPAVLRHATAFLSHTGMNSTMESLHAGVPLVAVPQMPEQAANAARAEELGLGRRLDPDTVTAAELRTAVDDIATDEQVRANLQRMRQIIHDCGGATAGADALEAHLN</sequence>
<evidence type="ECO:0000256" key="2">
    <source>
        <dbReference type="ARBA" id="ARBA00022679"/>
    </source>
</evidence>
<dbReference type="RefSeq" id="WP_093263365.1">
    <property type="nucleotide sequence ID" value="NZ_FNOK01000006.1"/>
</dbReference>
<dbReference type="GO" id="GO:0017000">
    <property type="term" value="P:antibiotic biosynthetic process"/>
    <property type="evidence" value="ECO:0007669"/>
    <property type="project" value="UniProtKB-KW"/>
</dbReference>
<dbReference type="EMBL" id="FNOK01000006">
    <property type="protein sequence ID" value="SDW93316.1"/>
    <property type="molecule type" value="Genomic_DNA"/>
</dbReference>
<dbReference type="CDD" id="cd03784">
    <property type="entry name" value="GT1_Gtf-like"/>
    <property type="match status" value="1"/>
</dbReference>
<proteinExistence type="inferred from homology"/>
<evidence type="ECO:0000313" key="5">
    <source>
        <dbReference type="Proteomes" id="UP000199529"/>
    </source>
</evidence>
<keyword evidence="5" id="KW-1185">Reference proteome</keyword>
<dbReference type="PANTHER" id="PTHR48050">
    <property type="entry name" value="STEROL 3-BETA-GLUCOSYLTRANSFERASE"/>
    <property type="match status" value="1"/>
</dbReference>
<keyword evidence="3" id="KW-0045">Antibiotic biosynthesis</keyword>
<protein>
    <submittedName>
        <fullName evidence="4">Glycosyltransferase, MGT family</fullName>
    </submittedName>
</protein>
<dbReference type="AlphaFoldDB" id="A0A1H2XKQ3"/>
<name>A0A1H2XKQ3_9PSEU</name>
<dbReference type="FunFam" id="3.40.50.2000:FF:000072">
    <property type="entry name" value="Glycosyl transferase"/>
    <property type="match status" value="1"/>
</dbReference>
<dbReference type="InterPro" id="IPR050426">
    <property type="entry name" value="Glycosyltransferase_28"/>
</dbReference>
<evidence type="ECO:0000256" key="1">
    <source>
        <dbReference type="ARBA" id="ARBA00009995"/>
    </source>
</evidence>
<dbReference type="SUPFAM" id="SSF53756">
    <property type="entry name" value="UDP-Glycosyltransferase/glycogen phosphorylase"/>
    <property type="match status" value="1"/>
</dbReference>
<dbReference type="NCBIfam" id="TIGR01426">
    <property type="entry name" value="MGT"/>
    <property type="match status" value="1"/>
</dbReference>
<dbReference type="STRING" id="418495.SAMN05216215_1006119"/>
<gene>
    <name evidence="4" type="ORF">SAMN05216215_1006119</name>
</gene>
<evidence type="ECO:0000313" key="4">
    <source>
        <dbReference type="EMBL" id="SDW93316.1"/>
    </source>
</evidence>
<dbReference type="GO" id="GO:0008194">
    <property type="term" value="F:UDP-glycosyltransferase activity"/>
    <property type="evidence" value="ECO:0007669"/>
    <property type="project" value="InterPro"/>
</dbReference>
<dbReference type="InterPro" id="IPR006326">
    <property type="entry name" value="UDPGT_MGT-like"/>
</dbReference>
<evidence type="ECO:0000256" key="3">
    <source>
        <dbReference type="ARBA" id="ARBA00023194"/>
    </source>
</evidence>
<reference evidence="5" key="1">
    <citation type="submission" date="2016-10" db="EMBL/GenBank/DDBJ databases">
        <authorList>
            <person name="Varghese N."/>
            <person name="Submissions S."/>
        </authorList>
    </citation>
    <scope>NUCLEOTIDE SEQUENCE [LARGE SCALE GENOMIC DNA]</scope>
    <source>
        <strain evidence="5">CGMCC 4.3530</strain>
    </source>
</reference>